<feature type="compositionally biased region" description="Low complexity" evidence="6">
    <location>
        <begin position="465"/>
        <end position="480"/>
    </location>
</feature>
<keyword evidence="4" id="KW-0804">Transcription</keyword>
<dbReference type="GeneID" id="19018061"/>
<dbReference type="InterPro" id="IPR016177">
    <property type="entry name" value="DNA-bd_dom_sf"/>
</dbReference>
<feature type="domain" description="AP2/ERF" evidence="7">
    <location>
        <begin position="375"/>
        <end position="432"/>
    </location>
</feature>
<feature type="compositionally biased region" description="Polar residues" evidence="6">
    <location>
        <begin position="167"/>
        <end position="180"/>
    </location>
</feature>
<sequence length="602" mass="61926">MGFFNPAATIGFPNMFGTTNTSAGGYQPGGIDPATVAAFASGFYAHSAPAGKSTGASGRGFLQATTSTSSGNAQQSQQQQQQQQQQMQQQMQVLGTSPTFYGSSPTAAPMPSRATIGGGTAAQQNAAAQAAAQAAANFMNNVAAMNNAVASHQKETLALLQQQQQQNFHNQARRGSSEDSGSFGATAAANAAAMSNSPGFSLQTPQMPAWTKGLSSSVGNSAGTQVTLGSSPNSGFSTFSPVNHSQRGSASFNYGHVGAGNATSNQLDKQQQQQPSVGRRNSTSGRHAFEGRNSSLSASPSSSPPVRGGGVQKSTKNDPSVLKRNNLSNNAAFVEGLASAAAASKAVANADGGSNDGSKEATAGKTASGKAQKSIYRGVRQRPWGKFAAEIRDPTRGSRLWLGTFDSAEDAALAYDAAARAIRGDAAVTNFAKDVVIPEHVRAQLPPLPVRDENGNIIETHGHTSGNAPGNAKKGGNSKKQQITPGGLAPEFANSTPTVQKESKKKNKGGLPSEDASMLMMLSGAALLDDNDSPNTTNDGSKSTNTTEDAEALQDMDMDDAEAINTSTNAPKLNLKGSKTKGKGKSTKNVADAMTSAMNHKY</sequence>
<feature type="region of interest" description="Disordered" evidence="6">
    <location>
        <begin position="50"/>
        <end position="119"/>
    </location>
</feature>
<dbReference type="Gene3D" id="3.30.730.10">
    <property type="entry name" value="AP2/ERF domain"/>
    <property type="match status" value="1"/>
</dbReference>
<evidence type="ECO:0000256" key="4">
    <source>
        <dbReference type="ARBA" id="ARBA00023163"/>
    </source>
</evidence>
<evidence type="ECO:0000256" key="6">
    <source>
        <dbReference type="SAM" id="MobiDB-lite"/>
    </source>
</evidence>
<dbReference type="InterPro" id="IPR001471">
    <property type="entry name" value="AP2/ERF_dom"/>
</dbReference>
<reference evidence="8 9" key="1">
    <citation type="submission" date="2011-10" db="EMBL/GenBank/DDBJ databases">
        <authorList>
            <person name="Genoscope - CEA"/>
        </authorList>
    </citation>
    <scope>NUCLEOTIDE SEQUENCE [LARGE SCALE GENOMIC DNA]</scope>
    <source>
        <strain evidence="8 9">RCC 1105</strain>
    </source>
</reference>
<feature type="region of interest" description="Disordered" evidence="6">
    <location>
        <begin position="458"/>
        <end position="514"/>
    </location>
</feature>
<feature type="region of interest" description="Disordered" evidence="6">
    <location>
        <begin position="348"/>
        <end position="377"/>
    </location>
</feature>
<dbReference type="Pfam" id="PF00847">
    <property type="entry name" value="AP2"/>
    <property type="match status" value="1"/>
</dbReference>
<dbReference type="PANTHER" id="PTHR31194:SF140">
    <property type="entry name" value="ETHYLENE-RESPONSIVE TRANSCRIPTION FACTOR CRF2"/>
    <property type="match status" value="1"/>
</dbReference>
<dbReference type="AlphaFoldDB" id="K8EXL6"/>
<keyword evidence="3" id="KW-0238">DNA-binding</keyword>
<dbReference type="FunFam" id="3.30.730.10:FF:000001">
    <property type="entry name" value="Ethylene-responsive transcription factor 2"/>
    <property type="match status" value="1"/>
</dbReference>
<dbReference type="RefSeq" id="XP_007515094.1">
    <property type="nucleotide sequence ID" value="XM_007515032.1"/>
</dbReference>
<keyword evidence="2" id="KW-0805">Transcription regulation</keyword>
<feature type="compositionally biased region" description="Low complexity" evidence="6">
    <location>
        <begin position="74"/>
        <end position="92"/>
    </location>
</feature>
<dbReference type="OrthoDB" id="550883at2759"/>
<feature type="compositionally biased region" description="Polar residues" evidence="6">
    <location>
        <begin position="93"/>
        <end position="106"/>
    </location>
</feature>
<feature type="compositionally biased region" description="Polar residues" evidence="6">
    <location>
        <begin position="261"/>
        <end position="285"/>
    </location>
</feature>
<feature type="compositionally biased region" description="Polar residues" evidence="6">
    <location>
        <begin position="312"/>
        <end position="324"/>
    </location>
</feature>
<protein>
    <recommendedName>
        <fullName evidence="7">AP2/ERF domain-containing protein</fullName>
    </recommendedName>
</protein>
<keyword evidence="5" id="KW-0539">Nucleus</keyword>
<name>K8EXL6_9CHLO</name>
<accession>K8EXL6</accession>
<dbReference type="SMART" id="SM00380">
    <property type="entry name" value="AP2"/>
    <property type="match status" value="1"/>
</dbReference>
<dbReference type="PRINTS" id="PR00367">
    <property type="entry name" value="ETHRSPELEMNT"/>
</dbReference>
<feature type="region of interest" description="Disordered" evidence="6">
    <location>
        <begin position="527"/>
        <end position="602"/>
    </location>
</feature>
<feature type="compositionally biased region" description="Polar residues" evidence="6">
    <location>
        <begin position="213"/>
        <end position="252"/>
    </location>
</feature>
<evidence type="ECO:0000256" key="5">
    <source>
        <dbReference type="ARBA" id="ARBA00023242"/>
    </source>
</evidence>
<feature type="compositionally biased region" description="Low complexity" evidence="6">
    <location>
        <begin position="294"/>
        <end position="305"/>
    </location>
</feature>
<evidence type="ECO:0000256" key="3">
    <source>
        <dbReference type="ARBA" id="ARBA00023125"/>
    </source>
</evidence>
<dbReference type="GO" id="GO:0005634">
    <property type="term" value="C:nucleus"/>
    <property type="evidence" value="ECO:0007669"/>
    <property type="project" value="UniProtKB-SubCell"/>
</dbReference>
<evidence type="ECO:0000256" key="2">
    <source>
        <dbReference type="ARBA" id="ARBA00023015"/>
    </source>
</evidence>
<dbReference type="GO" id="GO:0003677">
    <property type="term" value="F:DNA binding"/>
    <property type="evidence" value="ECO:0007669"/>
    <property type="project" value="UniProtKB-KW"/>
</dbReference>
<feature type="region of interest" description="Disordered" evidence="6">
    <location>
        <begin position="163"/>
        <end position="324"/>
    </location>
</feature>
<proteinExistence type="predicted"/>
<gene>
    <name evidence="8" type="ORF">Bathy01g03260</name>
</gene>
<feature type="compositionally biased region" description="Polar residues" evidence="6">
    <location>
        <begin position="63"/>
        <end position="73"/>
    </location>
</feature>
<dbReference type="InterPro" id="IPR036955">
    <property type="entry name" value="AP2/ERF_dom_sf"/>
</dbReference>
<dbReference type="GO" id="GO:0003700">
    <property type="term" value="F:DNA-binding transcription factor activity"/>
    <property type="evidence" value="ECO:0007669"/>
    <property type="project" value="InterPro"/>
</dbReference>
<keyword evidence="9" id="KW-1185">Reference proteome</keyword>
<dbReference type="PANTHER" id="PTHR31194">
    <property type="entry name" value="SHN SHINE , DNA BINDING / TRANSCRIPTION FACTOR"/>
    <property type="match status" value="1"/>
</dbReference>
<dbReference type="EMBL" id="FO082278">
    <property type="protein sequence ID" value="CCO13973.1"/>
    <property type="molecule type" value="Genomic_DNA"/>
</dbReference>
<dbReference type="eggNOG" id="ENOG502SA5K">
    <property type="taxonomic scope" value="Eukaryota"/>
</dbReference>
<organism evidence="8 9">
    <name type="scientific">Bathycoccus prasinos</name>
    <dbReference type="NCBI Taxonomy" id="41875"/>
    <lineage>
        <taxon>Eukaryota</taxon>
        <taxon>Viridiplantae</taxon>
        <taxon>Chlorophyta</taxon>
        <taxon>Mamiellophyceae</taxon>
        <taxon>Mamiellales</taxon>
        <taxon>Bathycoccaceae</taxon>
        <taxon>Bathycoccus</taxon>
    </lineage>
</organism>
<dbReference type="STRING" id="41875.K8EXL6"/>
<feature type="compositionally biased region" description="Polar residues" evidence="6">
    <location>
        <begin position="533"/>
        <end position="547"/>
    </location>
</feature>
<evidence type="ECO:0000313" key="9">
    <source>
        <dbReference type="Proteomes" id="UP000198341"/>
    </source>
</evidence>
<dbReference type="KEGG" id="bpg:Bathy01g03260"/>
<dbReference type="PROSITE" id="PS51032">
    <property type="entry name" value="AP2_ERF"/>
    <property type="match status" value="1"/>
</dbReference>
<dbReference type="SUPFAM" id="SSF54171">
    <property type="entry name" value="DNA-binding domain"/>
    <property type="match status" value="1"/>
</dbReference>
<evidence type="ECO:0000259" key="7">
    <source>
        <dbReference type="PROSITE" id="PS51032"/>
    </source>
</evidence>
<evidence type="ECO:0000313" key="8">
    <source>
        <dbReference type="EMBL" id="CCO13973.1"/>
    </source>
</evidence>
<dbReference type="CDD" id="cd00018">
    <property type="entry name" value="AP2"/>
    <property type="match status" value="1"/>
</dbReference>
<evidence type="ECO:0000256" key="1">
    <source>
        <dbReference type="ARBA" id="ARBA00004123"/>
    </source>
</evidence>
<feature type="compositionally biased region" description="Acidic residues" evidence="6">
    <location>
        <begin position="548"/>
        <end position="562"/>
    </location>
</feature>
<feature type="compositionally biased region" description="Polar residues" evidence="6">
    <location>
        <begin position="194"/>
        <end position="206"/>
    </location>
</feature>
<dbReference type="Proteomes" id="UP000198341">
    <property type="component" value="Chromosome 1"/>
</dbReference>
<comment type="subcellular location">
    <subcellularLocation>
        <location evidence="1">Nucleus</location>
    </subcellularLocation>
</comment>
<dbReference type="InterPro" id="IPR050913">
    <property type="entry name" value="AP2/ERF_ERF"/>
</dbReference>